<keyword evidence="4 13" id="KW-0645">Protease</keyword>
<evidence type="ECO:0000256" key="11">
    <source>
        <dbReference type="RuleBase" id="RU362031"/>
    </source>
</evidence>
<comment type="cofactor">
    <cofactor evidence="1 11">
        <name>Zn(2+)</name>
        <dbReference type="ChEBI" id="CHEBI:29105"/>
    </cofactor>
</comment>
<dbReference type="CDD" id="cd06163">
    <property type="entry name" value="S2P-M50_PDZ_RseP-like"/>
    <property type="match status" value="1"/>
</dbReference>
<dbReference type="InterPro" id="IPR008915">
    <property type="entry name" value="Peptidase_M50"/>
</dbReference>
<dbReference type="AlphaFoldDB" id="A0A2N3PZV9"/>
<evidence type="ECO:0000313" key="14">
    <source>
        <dbReference type="Proteomes" id="UP000233293"/>
    </source>
</evidence>
<keyword evidence="11" id="KW-0479">Metal-binding</keyword>
<dbReference type="Pfam" id="PF02163">
    <property type="entry name" value="Peptidase_M50"/>
    <property type="match status" value="1"/>
</dbReference>
<keyword evidence="5 11" id="KW-0812">Transmembrane</keyword>
<evidence type="ECO:0000256" key="5">
    <source>
        <dbReference type="ARBA" id="ARBA00022692"/>
    </source>
</evidence>
<comment type="similarity">
    <text evidence="3 11">Belongs to the peptidase M50B family.</text>
</comment>
<keyword evidence="9 11" id="KW-0482">Metalloprotease</keyword>
<dbReference type="EC" id="3.4.24.-" evidence="11"/>
<gene>
    <name evidence="13" type="primary">rseP</name>
    <name evidence="13" type="ORF">CWS72_04290</name>
</gene>
<feature type="transmembrane region" description="Helical" evidence="11">
    <location>
        <begin position="7"/>
        <end position="25"/>
    </location>
</feature>
<feature type="transmembrane region" description="Helical" evidence="11">
    <location>
        <begin position="109"/>
        <end position="134"/>
    </location>
</feature>
<dbReference type="InterPro" id="IPR036034">
    <property type="entry name" value="PDZ_sf"/>
</dbReference>
<dbReference type="PANTHER" id="PTHR42837:SF2">
    <property type="entry name" value="MEMBRANE METALLOPROTEASE ARASP2, CHLOROPLASTIC-RELATED"/>
    <property type="match status" value="1"/>
</dbReference>
<evidence type="ECO:0000256" key="6">
    <source>
        <dbReference type="ARBA" id="ARBA00022801"/>
    </source>
</evidence>
<dbReference type="NCBIfam" id="TIGR00054">
    <property type="entry name" value="RIP metalloprotease RseP"/>
    <property type="match status" value="1"/>
</dbReference>
<evidence type="ECO:0000256" key="8">
    <source>
        <dbReference type="ARBA" id="ARBA00022989"/>
    </source>
</evidence>
<feature type="transmembrane region" description="Helical" evidence="11">
    <location>
        <begin position="343"/>
        <end position="360"/>
    </location>
</feature>
<dbReference type="InterPro" id="IPR004387">
    <property type="entry name" value="Pept_M50_Zn"/>
</dbReference>
<dbReference type="Proteomes" id="UP000233293">
    <property type="component" value="Unassembled WGS sequence"/>
</dbReference>
<dbReference type="RefSeq" id="WP_101249480.1">
    <property type="nucleotide sequence ID" value="NZ_PIUM01000003.1"/>
</dbReference>
<comment type="caution">
    <text evidence="13">The sequence shown here is derived from an EMBL/GenBank/DDBJ whole genome shotgun (WGS) entry which is preliminary data.</text>
</comment>
<sequence>MHLLTGLWDYVVIFLVILTVVVFVHELGHFLVARWNGVKVEVFSIGFGPELFGFTAKSGTRWKFSLLPLGGYVKMFGDADAASTPDLATYLPPEEQAYAFRYKKVYQRAAIVVAGPLSNFVFGIVVLAGMFMIYGQPRTAPVIGQVQADSAAAEAGLLAGDRVREANGQSVERFQDLQRIVRLTVGEPVALVIERAGQSMMITARPRVTEVKDVFGNAHKTPVLGIVADQNSTEVVHYNPPQALWAATRETGEMVSSTLIGLGQMVSGQRETDELGGPLRIAKGAGQAAQLGVGSVVFYTILLSINLGLINLFPVPLLDGGHLLFYGIEALQGRPLGPRAQEYGFRIGLILVFALMLFATRNDLIDLRVWEFIKGLVS</sequence>
<protein>
    <recommendedName>
        <fullName evidence="11">Zinc metalloprotease</fullName>
        <ecNumber evidence="11">3.4.24.-</ecNumber>
    </recommendedName>
</protein>
<keyword evidence="7 11" id="KW-0862">Zinc</keyword>
<evidence type="ECO:0000259" key="12">
    <source>
        <dbReference type="SMART" id="SM00228"/>
    </source>
</evidence>
<dbReference type="GO" id="GO:0006508">
    <property type="term" value="P:proteolysis"/>
    <property type="evidence" value="ECO:0007669"/>
    <property type="project" value="UniProtKB-KW"/>
</dbReference>
<comment type="subcellular location">
    <subcellularLocation>
        <location evidence="2">Membrane</location>
        <topology evidence="2">Multi-pass membrane protein</topology>
    </subcellularLocation>
</comment>
<feature type="transmembrane region" description="Helical" evidence="11">
    <location>
        <begin position="288"/>
        <end position="313"/>
    </location>
</feature>
<evidence type="ECO:0000256" key="3">
    <source>
        <dbReference type="ARBA" id="ARBA00007931"/>
    </source>
</evidence>
<dbReference type="InterPro" id="IPR001478">
    <property type="entry name" value="PDZ"/>
</dbReference>
<dbReference type="OrthoDB" id="9782003at2"/>
<evidence type="ECO:0000256" key="10">
    <source>
        <dbReference type="ARBA" id="ARBA00023136"/>
    </source>
</evidence>
<dbReference type="GO" id="GO:0016020">
    <property type="term" value="C:membrane"/>
    <property type="evidence" value="ECO:0007669"/>
    <property type="project" value="UniProtKB-SubCell"/>
</dbReference>
<name>A0A2N3PZV9_9PROT</name>
<dbReference type="SMART" id="SM00228">
    <property type="entry name" value="PDZ"/>
    <property type="match status" value="1"/>
</dbReference>
<keyword evidence="8 11" id="KW-1133">Transmembrane helix</keyword>
<dbReference type="EMBL" id="PIUM01000003">
    <property type="protein sequence ID" value="PKU25935.1"/>
    <property type="molecule type" value="Genomic_DNA"/>
</dbReference>
<keyword evidence="6 11" id="KW-0378">Hydrolase</keyword>
<organism evidence="13 14">
    <name type="scientific">Telmatospirillum siberiense</name>
    <dbReference type="NCBI Taxonomy" id="382514"/>
    <lineage>
        <taxon>Bacteria</taxon>
        <taxon>Pseudomonadati</taxon>
        <taxon>Pseudomonadota</taxon>
        <taxon>Alphaproteobacteria</taxon>
        <taxon>Rhodospirillales</taxon>
        <taxon>Rhodospirillaceae</taxon>
        <taxon>Telmatospirillum</taxon>
    </lineage>
</organism>
<dbReference type="InterPro" id="IPR041489">
    <property type="entry name" value="PDZ_6"/>
</dbReference>
<dbReference type="Gene3D" id="2.30.42.10">
    <property type="match status" value="1"/>
</dbReference>
<reference evidence="14" key="1">
    <citation type="submission" date="2017-12" db="EMBL/GenBank/DDBJ databases">
        <title>Draft genome sequence of Telmatospirillum siberiense 26-4b1T, an acidotolerant peatland alphaproteobacterium potentially involved in sulfur cycling.</title>
        <authorList>
            <person name="Hausmann B."/>
            <person name="Pjevac P."/>
            <person name="Schreck K."/>
            <person name="Herbold C.W."/>
            <person name="Daims H."/>
            <person name="Wagner M."/>
            <person name="Pester M."/>
            <person name="Loy A."/>
        </authorList>
    </citation>
    <scope>NUCLEOTIDE SEQUENCE [LARGE SCALE GENOMIC DNA]</scope>
    <source>
        <strain evidence="14">26-4b1</strain>
    </source>
</reference>
<evidence type="ECO:0000256" key="1">
    <source>
        <dbReference type="ARBA" id="ARBA00001947"/>
    </source>
</evidence>
<keyword evidence="14" id="KW-1185">Reference proteome</keyword>
<dbReference type="PANTHER" id="PTHR42837">
    <property type="entry name" value="REGULATOR OF SIGMA-E PROTEASE RSEP"/>
    <property type="match status" value="1"/>
</dbReference>
<feature type="domain" description="PDZ" evidence="12">
    <location>
        <begin position="120"/>
        <end position="197"/>
    </location>
</feature>
<keyword evidence="10 11" id="KW-0472">Membrane</keyword>
<evidence type="ECO:0000256" key="7">
    <source>
        <dbReference type="ARBA" id="ARBA00022833"/>
    </source>
</evidence>
<dbReference type="Pfam" id="PF17820">
    <property type="entry name" value="PDZ_6"/>
    <property type="match status" value="1"/>
</dbReference>
<accession>A0A2N3PZV9</accession>
<evidence type="ECO:0000313" key="13">
    <source>
        <dbReference type="EMBL" id="PKU25935.1"/>
    </source>
</evidence>
<evidence type="ECO:0000256" key="4">
    <source>
        <dbReference type="ARBA" id="ARBA00022670"/>
    </source>
</evidence>
<proteinExistence type="inferred from homology"/>
<dbReference type="SUPFAM" id="SSF50156">
    <property type="entry name" value="PDZ domain-like"/>
    <property type="match status" value="1"/>
</dbReference>
<dbReference type="GO" id="GO:0046872">
    <property type="term" value="F:metal ion binding"/>
    <property type="evidence" value="ECO:0007669"/>
    <property type="project" value="UniProtKB-KW"/>
</dbReference>
<evidence type="ECO:0000256" key="2">
    <source>
        <dbReference type="ARBA" id="ARBA00004141"/>
    </source>
</evidence>
<dbReference type="GO" id="GO:0004222">
    <property type="term" value="F:metalloendopeptidase activity"/>
    <property type="evidence" value="ECO:0007669"/>
    <property type="project" value="InterPro"/>
</dbReference>
<evidence type="ECO:0000256" key="9">
    <source>
        <dbReference type="ARBA" id="ARBA00023049"/>
    </source>
</evidence>